<dbReference type="Pfam" id="PF10342">
    <property type="entry name" value="Kre9_KNH"/>
    <property type="match status" value="1"/>
</dbReference>
<feature type="domain" description="Yeast cell wall synthesis Kre9/Knh1-like N-terminal" evidence="4">
    <location>
        <begin position="44"/>
        <end position="135"/>
    </location>
</feature>
<dbReference type="GeneID" id="19317478"/>
<dbReference type="eggNOG" id="ENOG502S56Q">
    <property type="taxonomic scope" value="Eukaryota"/>
</dbReference>
<reference evidence="5 6" key="1">
    <citation type="journal article" date="2013" name="Plant Cell">
        <title>The transition from a phytopathogenic smut ancestor to an anamorphic biocontrol agent deciphered by comparative whole-genome analysis.</title>
        <authorList>
            <person name="Lefebvre F."/>
            <person name="Joly D.L."/>
            <person name="Labbe C."/>
            <person name="Teichmann B."/>
            <person name="Linning R."/>
            <person name="Belzile F."/>
            <person name="Bakkeren G."/>
            <person name="Belanger R.R."/>
        </authorList>
    </citation>
    <scope>NUCLEOTIDE SEQUENCE [LARGE SCALE GENOMIC DNA]</scope>
    <source>
        <strain evidence="5 6">PF-1</strain>
    </source>
</reference>
<dbReference type="OrthoDB" id="2432613at2759"/>
<evidence type="ECO:0000313" key="6">
    <source>
        <dbReference type="Proteomes" id="UP000053664"/>
    </source>
</evidence>
<dbReference type="HOGENOM" id="CLU_078127_2_0_1"/>
<feature type="signal peptide" evidence="3">
    <location>
        <begin position="1"/>
        <end position="21"/>
    </location>
</feature>
<keyword evidence="1 3" id="KW-0732">Signal</keyword>
<dbReference type="InterPro" id="IPR052982">
    <property type="entry name" value="SRP1/TIP1-like"/>
</dbReference>
<dbReference type="RefSeq" id="XP_007879076.1">
    <property type="nucleotide sequence ID" value="XM_007880885.1"/>
</dbReference>
<accession>A0A061H9G2</accession>
<dbReference type="PANTHER" id="PTHR40633:SF1">
    <property type="entry name" value="GPI ANCHORED SERINE-THREONINE RICH PROTEIN (AFU_ORTHOLOGUE AFUA_1G03630)"/>
    <property type="match status" value="1"/>
</dbReference>
<evidence type="ECO:0000256" key="2">
    <source>
        <dbReference type="SAM" id="MobiDB-lite"/>
    </source>
</evidence>
<evidence type="ECO:0000256" key="1">
    <source>
        <dbReference type="ARBA" id="ARBA00022729"/>
    </source>
</evidence>
<evidence type="ECO:0000256" key="3">
    <source>
        <dbReference type="SAM" id="SignalP"/>
    </source>
</evidence>
<evidence type="ECO:0000259" key="4">
    <source>
        <dbReference type="Pfam" id="PF10342"/>
    </source>
</evidence>
<name>A0A061H9G2_9BASI</name>
<evidence type="ECO:0000313" key="5">
    <source>
        <dbReference type="EMBL" id="EPQ29079.1"/>
    </source>
</evidence>
<dbReference type="InterPro" id="IPR018466">
    <property type="entry name" value="Kre9/Knh1-like_N"/>
</dbReference>
<dbReference type="KEGG" id="pfp:PFL1_03368"/>
<organism evidence="5 6">
    <name type="scientific">Pseudozyma flocculosa PF-1</name>
    <dbReference type="NCBI Taxonomy" id="1277687"/>
    <lineage>
        <taxon>Eukaryota</taxon>
        <taxon>Fungi</taxon>
        <taxon>Dikarya</taxon>
        <taxon>Basidiomycota</taxon>
        <taxon>Ustilaginomycotina</taxon>
        <taxon>Ustilaginomycetes</taxon>
        <taxon>Ustilaginales</taxon>
        <taxon>Ustilaginaceae</taxon>
        <taxon>Pseudozyma</taxon>
    </lineage>
</organism>
<dbReference type="PANTHER" id="PTHR40633">
    <property type="entry name" value="MATRIX PROTEIN, PUTATIVE (AFU_ORTHOLOGUE AFUA_8G05410)-RELATED"/>
    <property type="match status" value="1"/>
</dbReference>
<dbReference type="EMBL" id="KE361632">
    <property type="protein sequence ID" value="EPQ29079.1"/>
    <property type="molecule type" value="Genomic_DNA"/>
</dbReference>
<feature type="chain" id="PRO_5001599855" description="Yeast cell wall synthesis Kre9/Knh1-like N-terminal domain-containing protein" evidence="3">
    <location>
        <begin position="22"/>
        <end position="265"/>
    </location>
</feature>
<gene>
    <name evidence="5" type="ORF">PFL1_03368</name>
</gene>
<dbReference type="Proteomes" id="UP000053664">
    <property type="component" value="Unassembled WGS sequence"/>
</dbReference>
<sequence length="265" mass="26239">MQLFSLSSALVALAGLASVSASSSGSRHPKFVARQAAGDAPVPLTPNQVNEGQPLLIQWTPTTNDAWKSMEIKFMTGSNQHMTELATIASKVDGTAAGGGKLQWTAPAVNPNAKIYFFQFTHNDQEPTWTTRFAIADASGKVVDPPEANQPEGGSPAIPWGTGAIEGAVPSAGAADGSSSSSSGAAASTSAASSSAAPTSAAPTSTASRSGSASASASTATSSGIDFSKFNSGNQPSSASSSFKVASAAAVVGSAVFGVAALALL</sequence>
<protein>
    <recommendedName>
        <fullName evidence="4">Yeast cell wall synthesis Kre9/Knh1-like N-terminal domain-containing protein</fullName>
    </recommendedName>
</protein>
<proteinExistence type="predicted"/>
<feature type="compositionally biased region" description="Low complexity" evidence="2">
    <location>
        <begin position="167"/>
        <end position="215"/>
    </location>
</feature>
<feature type="region of interest" description="Disordered" evidence="2">
    <location>
        <begin position="142"/>
        <end position="215"/>
    </location>
</feature>
<dbReference type="AlphaFoldDB" id="A0A061H9G2"/>